<sequence length="109" mass="11905">MIIGVLETFPNIICLPLHPAFLVRQAPSPALSPPLESITILQTDHFTSVPASISFRGLTKYLGGFRIEMESRSFPSPVMALSYDTSLTATPPQPRVFSDESKVDAARCI</sequence>
<comment type="caution">
    <text evidence="1">The sequence shown here is derived from an EMBL/GenBank/DDBJ whole genome shotgun (WGS) entry which is preliminary data.</text>
</comment>
<evidence type="ECO:0000313" key="2">
    <source>
        <dbReference type="Proteomes" id="UP001383192"/>
    </source>
</evidence>
<accession>A0AAW0BHQ7</accession>
<dbReference type="EMBL" id="JAYKXP010000110">
    <property type="protein sequence ID" value="KAK7025925.1"/>
    <property type="molecule type" value="Genomic_DNA"/>
</dbReference>
<gene>
    <name evidence="1" type="ORF">VNI00_015840</name>
</gene>
<dbReference type="AlphaFoldDB" id="A0AAW0BHQ7"/>
<reference evidence="1 2" key="1">
    <citation type="submission" date="2024-01" db="EMBL/GenBank/DDBJ databases">
        <title>A draft genome for a cacao thread blight-causing isolate of Paramarasmius palmivorus.</title>
        <authorList>
            <person name="Baruah I.K."/>
            <person name="Bukari Y."/>
            <person name="Amoako-Attah I."/>
            <person name="Meinhardt L.W."/>
            <person name="Bailey B.A."/>
            <person name="Cohen S.P."/>
        </authorList>
    </citation>
    <scope>NUCLEOTIDE SEQUENCE [LARGE SCALE GENOMIC DNA]</scope>
    <source>
        <strain evidence="1 2">GH-12</strain>
    </source>
</reference>
<keyword evidence="2" id="KW-1185">Reference proteome</keyword>
<dbReference type="Proteomes" id="UP001383192">
    <property type="component" value="Unassembled WGS sequence"/>
</dbReference>
<protein>
    <submittedName>
        <fullName evidence="1">Uncharacterized protein</fullName>
    </submittedName>
</protein>
<name>A0AAW0BHQ7_9AGAR</name>
<proteinExistence type="predicted"/>
<organism evidence="1 2">
    <name type="scientific">Paramarasmius palmivorus</name>
    <dbReference type="NCBI Taxonomy" id="297713"/>
    <lineage>
        <taxon>Eukaryota</taxon>
        <taxon>Fungi</taxon>
        <taxon>Dikarya</taxon>
        <taxon>Basidiomycota</taxon>
        <taxon>Agaricomycotina</taxon>
        <taxon>Agaricomycetes</taxon>
        <taxon>Agaricomycetidae</taxon>
        <taxon>Agaricales</taxon>
        <taxon>Marasmiineae</taxon>
        <taxon>Marasmiaceae</taxon>
        <taxon>Paramarasmius</taxon>
    </lineage>
</organism>
<evidence type="ECO:0000313" key="1">
    <source>
        <dbReference type="EMBL" id="KAK7025925.1"/>
    </source>
</evidence>